<comment type="caution">
    <text evidence="2">The sequence shown here is derived from an EMBL/GenBank/DDBJ whole genome shotgun (WGS) entry which is preliminary data.</text>
</comment>
<feature type="signal peptide" evidence="1">
    <location>
        <begin position="1"/>
        <end position="27"/>
    </location>
</feature>
<proteinExistence type="predicted"/>
<evidence type="ECO:0008006" key="4">
    <source>
        <dbReference type="Google" id="ProtNLM"/>
    </source>
</evidence>
<dbReference type="Proteomes" id="UP000261905">
    <property type="component" value="Unassembled WGS sequence"/>
</dbReference>
<reference evidence="2 3" key="1">
    <citation type="submission" date="2018-08" db="EMBL/GenBank/DDBJ databases">
        <title>Paenibacillus sp. M4BSY-1, whole genome shotgun sequence.</title>
        <authorList>
            <person name="Tuo L."/>
        </authorList>
    </citation>
    <scope>NUCLEOTIDE SEQUENCE [LARGE SCALE GENOMIC DNA]</scope>
    <source>
        <strain evidence="2 3">M4BSY-1</strain>
    </source>
</reference>
<keyword evidence="3" id="KW-1185">Reference proteome</keyword>
<gene>
    <name evidence="2" type="ORF">DX130_04365</name>
</gene>
<evidence type="ECO:0000313" key="2">
    <source>
        <dbReference type="EMBL" id="REK76287.1"/>
    </source>
</evidence>
<accession>A0A371PKJ6</accession>
<dbReference type="EMBL" id="QUBQ01000001">
    <property type="protein sequence ID" value="REK76287.1"/>
    <property type="molecule type" value="Genomic_DNA"/>
</dbReference>
<dbReference type="RefSeq" id="WP_116043125.1">
    <property type="nucleotide sequence ID" value="NZ_QUBQ01000001.1"/>
</dbReference>
<feature type="chain" id="PRO_5016812764" description="DUF3992 domain-containing protein" evidence="1">
    <location>
        <begin position="28"/>
        <end position="149"/>
    </location>
</feature>
<organism evidence="2 3">
    <name type="scientific">Paenibacillus paeoniae</name>
    <dbReference type="NCBI Taxonomy" id="2292705"/>
    <lineage>
        <taxon>Bacteria</taxon>
        <taxon>Bacillati</taxon>
        <taxon>Bacillota</taxon>
        <taxon>Bacilli</taxon>
        <taxon>Bacillales</taxon>
        <taxon>Paenibacillaceae</taxon>
        <taxon>Paenibacillus</taxon>
    </lineage>
</organism>
<keyword evidence="1" id="KW-0732">Signal</keyword>
<dbReference type="OrthoDB" id="2667226at2"/>
<dbReference type="Gene3D" id="2.60.120.380">
    <property type="match status" value="1"/>
</dbReference>
<name>A0A371PKJ6_9BACL</name>
<protein>
    <recommendedName>
        <fullName evidence="4">DUF3992 domain-containing protein</fullName>
    </recommendedName>
</protein>
<evidence type="ECO:0000256" key="1">
    <source>
        <dbReference type="SAM" id="SignalP"/>
    </source>
</evidence>
<evidence type="ECO:0000313" key="3">
    <source>
        <dbReference type="Proteomes" id="UP000261905"/>
    </source>
</evidence>
<dbReference type="AlphaFoldDB" id="A0A371PKJ6"/>
<sequence>MKRIGKKMIVGMLALVMTLAGATSAFAYDGWADSLPTAYQLQAPILGISTYIDSPADVDWFSWTNNTGSNKSITATLISPSGKNYDLVMVVFWGGSPVTVAVSDNGVGNSDQGGASTIKPGETIYFQVRGHDLTQYSTTQTYNFTISYS</sequence>